<dbReference type="GeneID" id="62194037"/>
<dbReference type="InterPro" id="IPR029058">
    <property type="entry name" value="AB_hydrolase_fold"/>
</dbReference>
<protein>
    <recommendedName>
        <fullName evidence="2">Alpha/beta hydrolase fold-3 domain-containing protein</fullName>
    </recommendedName>
</protein>
<name>A0A875RWN7_EENNA</name>
<dbReference type="RefSeq" id="XP_038776891.1">
    <property type="nucleotide sequence ID" value="XM_038920963.1"/>
</dbReference>
<organism evidence="3 4">
    <name type="scientific">Eeniella nana</name>
    <name type="common">Yeast</name>
    <name type="synonym">Brettanomyces nanus</name>
    <dbReference type="NCBI Taxonomy" id="13502"/>
    <lineage>
        <taxon>Eukaryota</taxon>
        <taxon>Fungi</taxon>
        <taxon>Dikarya</taxon>
        <taxon>Ascomycota</taxon>
        <taxon>Saccharomycotina</taxon>
        <taxon>Pichiomycetes</taxon>
        <taxon>Pichiales</taxon>
        <taxon>Pichiaceae</taxon>
        <taxon>Brettanomyces</taxon>
    </lineage>
</organism>
<dbReference type="EMBL" id="CP064812">
    <property type="protein sequence ID" value="QPG73326.1"/>
    <property type="molecule type" value="Genomic_DNA"/>
</dbReference>
<dbReference type="KEGG" id="bnn:FOA43_000636"/>
<dbReference type="OrthoDB" id="408631at2759"/>
<evidence type="ECO:0000256" key="1">
    <source>
        <dbReference type="SAM" id="Phobius"/>
    </source>
</evidence>
<evidence type="ECO:0000313" key="3">
    <source>
        <dbReference type="EMBL" id="QPG73326.1"/>
    </source>
</evidence>
<proteinExistence type="predicted"/>
<reference evidence="3" key="1">
    <citation type="submission" date="2020-10" db="EMBL/GenBank/DDBJ databases">
        <authorList>
            <person name="Roach M.J.R."/>
        </authorList>
    </citation>
    <scope>NUCLEOTIDE SEQUENCE</scope>
    <source>
        <strain evidence="3">CBS 1945</strain>
    </source>
</reference>
<evidence type="ECO:0000313" key="4">
    <source>
        <dbReference type="Proteomes" id="UP000662931"/>
    </source>
</evidence>
<dbReference type="Proteomes" id="UP000662931">
    <property type="component" value="Chromosome 1"/>
</dbReference>
<keyword evidence="1" id="KW-1133">Transmembrane helix</keyword>
<gene>
    <name evidence="3" type="ORF">FOA43_000636</name>
</gene>
<keyword evidence="1" id="KW-0812">Transmembrane</keyword>
<dbReference type="AlphaFoldDB" id="A0A875RWN7"/>
<feature type="domain" description="Alpha/beta hydrolase fold-3" evidence="2">
    <location>
        <begin position="198"/>
        <end position="359"/>
    </location>
</feature>
<dbReference type="InterPro" id="IPR013094">
    <property type="entry name" value="AB_hydrolase_3"/>
</dbReference>
<dbReference type="Gene3D" id="3.40.50.1820">
    <property type="entry name" value="alpha/beta hydrolase"/>
    <property type="match status" value="1"/>
</dbReference>
<feature type="transmembrane region" description="Helical" evidence="1">
    <location>
        <begin position="9"/>
        <end position="26"/>
    </location>
</feature>
<dbReference type="SUPFAM" id="SSF53474">
    <property type="entry name" value="alpha/beta-Hydrolases"/>
    <property type="match status" value="1"/>
</dbReference>
<dbReference type="GO" id="GO:0016787">
    <property type="term" value="F:hydrolase activity"/>
    <property type="evidence" value="ECO:0007669"/>
    <property type="project" value="InterPro"/>
</dbReference>
<evidence type="ECO:0000259" key="2">
    <source>
        <dbReference type="Pfam" id="PF07859"/>
    </source>
</evidence>
<dbReference type="Pfam" id="PF07859">
    <property type="entry name" value="Abhydrolase_3"/>
    <property type="match status" value="1"/>
</dbReference>
<accession>A0A875RWN7</accession>
<keyword evidence="4" id="KW-1185">Reference proteome</keyword>
<keyword evidence="1" id="KW-0472">Membrane</keyword>
<sequence>MREFRLHDIVLYFILVAIYMVSNYPVQAVIAYFARNIIFFLHLALDIAIKGYIEPLNAKDNVSQKGTLYQHILTRVFRSFIERIHSFSKADPSYSFVADEVWKRWFDIRSFVQCHNGVDLSRYENAPEGIWIRKNFRPEGDPVDLILIYVPNIAVFGSQPYIYLEYLATLHGLLMLQGFDNPAIIITKFPENLSIQDYQQHIEYLTEVWTNIKRNAPPDTQIVLYGDSIGATLILSFLLASASRQDLGKPAAAILVSPIPIWQLYHNTNLSRAANLDFVTGPAIENALRWCLPEKEIKDFGLSSISGVELWKQSLPQKGVVITWGSDEYVSNEIENLGQLLSKCGRVKLWKRRDATHCWPIMSFLTEDSQSEKEDSCFIIAGIISRIALWDTPKYLDPVSLREPMNVLTIDDHHV</sequence>